<dbReference type="InterPro" id="IPR020479">
    <property type="entry name" value="HD_metazoa"/>
</dbReference>
<dbReference type="Gene3D" id="1.10.10.60">
    <property type="entry name" value="Homeodomain-like"/>
    <property type="match status" value="1"/>
</dbReference>
<dbReference type="GeneID" id="106820507"/>
<keyword evidence="3 6" id="KW-0238">DNA-binding</keyword>
<feature type="DNA-binding region" description="Homeobox" evidence="6">
    <location>
        <begin position="153"/>
        <end position="212"/>
    </location>
</feature>
<keyword evidence="10" id="KW-1185">Reference proteome</keyword>
<feature type="region of interest" description="Disordered" evidence="8">
    <location>
        <begin position="133"/>
        <end position="156"/>
    </location>
</feature>
<dbReference type="SUPFAM" id="SSF46689">
    <property type="entry name" value="Homeodomain-like"/>
    <property type="match status" value="1"/>
</dbReference>
<comment type="subcellular location">
    <subcellularLocation>
        <location evidence="1 6 7">Nucleus</location>
    </subcellularLocation>
</comment>
<dbReference type="CDD" id="cd00086">
    <property type="entry name" value="homeodomain"/>
    <property type="match status" value="1"/>
</dbReference>
<sequence>MSRPRHNAINFTGTEMQKTFYEQADVYTGYYSNTSLNGYGYDPQQLSGYGDYSNPQMETQTARWPSCYMDANSLGAPQDMTAAASPQDYSGSCMRAGVVANTACHYPGSPVQQSPPFLAEPCKEIYPWMKESRQNSKQRQQLTHITDQGEAPSKRARTAYTSAQLVELEKEFHFNRYLCRPRRIEMAAMLNLTERQIKIWFQNRRMKYKKDQKLKTDREKPRDSVDGKEEKSNDSATKSSATTKTGVSLASRSACDNAAAADTDSGDESSLLAAAALSQ</sequence>
<feature type="compositionally biased region" description="Basic and acidic residues" evidence="8">
    <location>
        <begin position="210"/>
        <end position="233"/>
    </location>
</feature>
<feature type="region of interest" description="Disordered" evidence="8">
    <location>
        <begin position="210"/>
        <end position="279"/>
    </location>
</feature>
<dbReference type="InterPro" id="IPR017970">
    <property type="entry name" value="Homeobox_CS"/>
</dbReference>
<evidence type="ECO:0000313" key="11">
    <source>
        <dbReference type="RefSeq" id="XP_014680504.1"/>
    </source>
</evidence>
<feature type="domain" description="Homeobox" evidence="9">
    <location>
        <begin position="151"/>
        <end position="211"/>
    </location>
</feature>
<dbReference type="PROSITE" id="PS50071">
    <property type="entry name" value="HOMEOBOX_2"/>
    <property type="match status" value="1"/>
</dbReference>
<keyword evidence="4 6" id="KW-0371">Homeobox</keyword>
<evidence type="ECO:0000256" key="1">
    <source>
        <dbReference type="ARBA" id="ARBA00004123"/>
    </source>
</evidence>
<dbReference type="Proteomes" id="UP000695022">
    <property type="component" value="Unplaced"/>
</dbReference>
<proteinExistence type="predicted"/>
<evidence type="ECO:0000256" key="8">
    <source>
        <dbReference type="SAM" id="MobiDB-lite"/>
    </source>
</evidence>
<evidence type="ECO:0000259" key="9">
    <source>
        <dbReference type="PROSITE" id="PS50071"/>
    </source>
</evidence>
<evidence type="ECO:0000256" key="5">
    <source>
        <dbReference type="ARBA" id="ARBA00023242"/>
    </source>
</evidence>
<accession>A0ABM1F7T3</accession>
<organism evidence="10 11">
    <name type="scientific">Priapulus caudatus</name>
    <name type="common">Priapulid worm</name>
    <dbReference type="NCBI Taxonomy" id="37621"/>
    <lineage>
        <taxon>Eukaryota</taxon>
        <taxon>Metazoa</taxon>
        <taxon>Ecdysozoa</taxon>
        <taxon>Scalidophora</taxon>
        <taxon>Priapulida</taxon>
        <taxon>Priapulimorpha</taxon>
        <taxon>Priapulimorphida</taxon>
        <taxon>Priapulidae</taxon>
        <taxon>Priapulus</taxon>
    </lineage>
</organism>
<dbReference type="PRINTS" id="PR00024">
    <property type="entry name" value="HOMEOBOX"/>
</dbReference>
<feature type="compositionally biased region" description="Polar residues" evidence="8">
    <location>
        <begin position="135"/>
        <end position="146"/>
    </location>
</feature>
<dbReference type="PANTHER" id="PTHR45664:SF18">
    <property type="entry name" value="HOMEOBOX PROTEIN HOX3"/>
    <property type="match status" value="1"/>
</dbReference>
<dbReference type="PROSITE" id="PS00027">
    <property type="entry name" value="HOMEOBOX_1"/>
    <property type="match status" value="1"/>
</dbReference>
<keyword evidence="5 6" id="KW-0539">Nucleus</keyword>
<evidence type="ECO:0000256" key="2">
    <source>
        <dbReference type="ARBA" id="ARBA00022473"/>
    </source>
</evidence>
<dbReference type="InterPro" id="IPR001827">
    <property type="entry name" value="Homeobox_Antennapedia_CS"/>
</dbReference>
<feature type="non-terminal residue" evidence="11">
    <location>
        <position position="279"/>
    </location>
</feature>
<name>A0ABM1F7T3_PRICU</name>
<gene>
    <name evidence="11" type="primary">LOC106820507</name>
</gene>
<evidence type="ECO:0000313" key="10">
    <source>
        <dbReference type="Proteomes" id="UP000695022"/>
    </source>
</evidence>
<dbReference type="SMART" id="SM00389">
    <property type="entry name" value="HOX"/>
    <property type="match status" value="1"/>
</dbReference>
<keyword evidence="2" id="KW-0217">Developmental protein</keyword>
<dbReference type="InterPro" id="IPR009057">
    <property type="entry name" value="Homeodomain-like_sf"/>
</dbReference>
<evidence type="ECO:0000256" key="3">
    <source>
        <dbReference type="ARBA" id="ARBA00023125"/>
    </source>
</evidence>
<feature type="compositionally biased region" description="Low complexity" evidence="8">
    <location>
        <begin position="235"/>
        <end position="279"/>
    </location>
</feature>
<dbReference type="PROSITE" id="PS00032">
    <property type="entry name" value="ANTENNAPEDIA"/>
    <property type="match status" value="1"/>
</dbReference>
<evidence type="ECO:0000256" key="7">
    <source>
        <dbReference type="RuleBase" id="RU000682"/>
    </source>
</evidence>
<dbReference type="PANTHER" id="PTHR45664">
    <property type="entry name" value="PROTEIN ZERKNUELLT 1-RELATED"/>
    <property type="match status" value="1"/>
</dbReference>
<protein>
    <submittedName>
        <fullName evidence="11">Homeobox protein HOX3-like</fullName>
    </submittedName>
</protein>
<reference evidence="11" key="1">
    <citation type="submission" date="2025-08" db="UniProtKB">
        <authorList>
            <consortium name="RefSeq"/>
        </authorList>
    </citation>
    <scope>IDENTIFICATION</scope>
</reference>
<evidence type="ECO:0000256" key="4">
    <source>
        <dbReference type="ARBA" id="ARBA00023155"/>
    </source>
</evidence>
<dbReference type="Pfam" id="PF00046">
    <property type="entry name" value="Homeodomain"/>
    <property type="match status" value="1"/>
</dbReference>
<dbReference type="RefSeq" id="XP_014680504.1">
    <property type="nucleotide sequence ID" value="XM_014825018.1"/>
</dbReference>
<evidence type="ECO:0000256" key="6">
    <source>
        <dbReference type="PROSITE-ProRule" id="PRU00108"/>
    </source>
</evidence>
<dbReference type="InterPro" id="IPR001356">
    <property type="entry name" value="HD"/>
</dbReference>